<dbReference type="NCBIfam" id="NF003776">
    <property type="entry name" value="PRK05368.1-3"/>
    <property type="match status" value="1"/>
</dbReference>
<keyword evidence="4" id="KW-0963">Cytoplasm</keyword>
<feature type="site" description="Important for acyl-CoA specificity" evidence="4">
    <location>
        <position position="115"/>
    </location>
</feature>
<feature type="site" description="Important for substrate specificity" evidence="4">
    <location>
        <position position="196"/>
    </location>
</feature>
<dbReference type="GO" id="GO:0005737">
    <property type="term" value="C:cytoplasm"/>
    <property type="evidence" value="ECO:0007669"/>
    <property type="project" value="UniProtKB-SubCell"/>
</dbReference>
<dbReference type="EC" id="2.3.1.-" evidence="4"/>
<keyword evidence="3 4" id="KW-0012">Acyltransferase</keyword>
<feature type="active site" evidence="4">
    <location>
        <position position="240"/>
    </location>
</feature>
<dbReference type="OrthoDB" id="9772423at2"/>
<proteinExistence type="inferred from homology"/>
<dbReference type="PIRSF" id="PIRSF000450">
    <property type="entry name" value="H_ser_succinyltr"/>
    <property type="match status" value="1"/>
</dbReference>
<comment type="subcellular location">
    <subcellularLocation>
        <location evidence="4">Cytoplasm</location>
    </subcellularLocation>
</comment>
<dbReference type="PANTHER" id="PTHR20919">
    <property type="entry name" value="HOMOSERINE O-SUCCINYLTRANSFERASE"/>
    <property type="match status" value="1"/>
</dbReference>
<dbReference type="Proteomes" id="UP000198559">
    <property type="component" value="Unassembled WGS sequence"/>
</dbReference>
<feature type="active site" description="Acyl-thioester intermediate" evidence="4 5">
    <location>
        <position position="146"/>
    </location>
</feature>
<feature type="binding site" evidence="4">
    <location>
        <position position="196"/>
    </location>
    <ligand>
        <name>substrate</name>
    </ligand>
</feature>
<dbReference type="Proteomes" id="UP000198988">
    <property type="component" value="Unassembled WGS sequence"/>
</dbReference>
<dbReference type="EMBL" id="CDSC02000026">
    <property type="protein sequence ID" value="SEH59113.1"/>
    <property type="molecule type" value="Genomic_DNA"/>
</dbReference>
<gene>
    <name evidence="6" type="ORF">BAZSYMA_ORF8_GLIMMER3</name>
    <name evidence="7" type="ORF">BAZSYMB_SCAFFOLD00006_30</name>
</gene>
<dbReference type="PANTHER" id="PTHR20919:SF0">
    <property type="entry name" value="HOMOSERINE O-SUCCINYLTRANSFERASE"/>
    <property type="match status" value="1"/>
</dbReference>
<feature type="active site" description="Proton acceptor" evidence="4">
    <location>
        <position position="238"/>
    </location>
</feature>
<accession>A0A1H6JAJ8</accession>
<dbReference type="GO" id="GO:0008899">
    <property type="term" value="F:homoserine O-succinyltransferase activity"/>
    <property type="evidence" value="ECO:0007669"/>
    <property type="project" value="TreeGrafter"/>
</dbReference>
<name>A0A1H6JAJ8_9GAMM</name>
<keyword evidence="1 4" id="KW-0028">Amino-acid biosynthesis</keyword>
<evidence type="ECO:0000256" key="1">
    <source>
        <dbReference type="ARBA" id="ARBA00022605"/>
    </source>
</evidence>
<dbReference type="RefSeq" id="WP_090714437.1">
    <property type="nucleotide sequence ID" value="NZ_CAESAP020000243.1"/>
</dbReference>
<feature type="binding site" evidence="4">
    <location>
        <position position="252"/>
    </location>
    <ligand>
        <name>substrate</name>
    </ligand>
</feature>
<dbReference type="EMBL" id="CVUD02000250">
    <property type="protein sequence ID" value="SEH94016.1"/>
    <property type="molecule type" value="Genomic_DNA"/>
</dbReference>
<evidence type="ECO:0000256" key="5">
    <source>
        <dbReference type="PIRSR" id="PIRSR000450-1"/>
    </source>
</evidence>
<reference evidence="8 9" key="1">
    <citation type="submission" date="2016-06" db="EMBL/GenBank/DDBJ databases">
        <authorList>
            <person name="Petersen J."/>
            <person name="Sayavedra L."/>
        </authorList>
    </citation>
    <scope>NUCLEOTIDE SEQUENCE [LARGE SCALE GENOMIC DNA]</scope>
    <source>
        <strain evidence="9">BazSymA</strain>
        <strain evidence="8">BazSymB</strain>
    </source>
</reference>
<feature type="site" description="Important for acyl-CoA specificity" evidence="4">
    <location>
        <position position="147"/>
    </location>
</feature>
<dbReference type="Gene3D" id="3.40.50.880">
    <property type="match status" value="1"/>
</dbReference>
<keyword evidence="2 4" id="KW-0808">Transferase</keyword>
<comment type="caution">
    <text evidence="4">Lacks conserved residue(s) required for the propagation of feature annotation.</text>
</comment>
<evidence type="ECO:0000256" key="2">
    <source>
        <dbReference type="ARBA" id="ARBA00022679"/>
    </source>
</evidence>
<evidence type="ECO:0000256" key="3">
    <source>
        <dbReference type="ARBA" id="ARBA00023315"/>
    </source>
</evidence>
<dbReference type="InterPro" id="IPR033752">
    <property type="entry name" value="MetA_family"/>
</dbReference>
<dbReference type="STRING" id="235205.BAZSYMB_SCAFFOLD00006_30"/>
<dbReference type="GO" id="GO:0008652">
    <property type="term" value="P:amino acid biosynthetic process"/>
    <property type="evidence" value="ECO:0007669"/>
    <property type="project" value="UniProtKB-KW"/>
</dbReference>
<dbReference type="Pfam" id="PF04204">
    <property type="entry name" value="HTS"/>
    <property type="match status" value="1"/>
</dbReference>
<reference evidence="6" key="2">
    <citation type="submission" date="2016-06" db="EMBL/GenBank/DDBJ databases">
        <authorList>
            <person name="Olsen C.W."/>
            <person name="Carey S."/>
            <person name="Hinshaw L."/>
            <person name="Karasin A.I."/>
        </authorList>
    </citation>
    <scope>NUCLEOTIDE SEQUENCE [LARGE SCALE GENOMIC DNA]</scope>
    <source>
        <strain evidence="6">BazSymA</strain>
        <strain evidence="7">BazSymB</strain>
    </source>
</reference>
<evidence type="ECO:0000256" key="4">
    <source>
        <dbReference type="HAMAP-Rule" id="MF_00295"/>
    </source>
</evidence>
<evidence type="ECO:0000313" key="8">
    <source>
        <dbReference type="Proteomes" id="UP000198559"/>
    </source>
</evidence>
<protein>
    <recommendedName>
        <fullName evidence="4">Probable acyltransferase</fullName>
        <ecNumber evidence="4">2.3.1.-</ecNumber>
    </recommendedName>
</protein>
<evidence type="ECO:0000313" key="6">
    <source>
        <dbReference type="EMBL" id="SEH59113.1"/>
    </source>
</evidence>
<evidence type="ECO:0000313" key="9">
    <source>
        <dbReference type="Proteomes" id="UP000198988"/>
    </source>
</evidence>
<sequence>MPLIAHTNLPSFERLRNEGETVLSKDRANHQVIRELHIGLLNMMPDPALEATERQFFRLIGHSNQIAQFYLHPFTLPSIKRGEKTQTHIDQYYQSFDDIKTQGLDALIITGAHIEDADLKKAPFYEQLKKVIDWSYSHVTSTLCSCLATHAVLEFRYGQKRQAIGKKCWGVFPHQVLDRQHPLMSGVNTRFDVPHSRFNEITKSQLDDAKIKVLVEGKIGAHLCVSEDLLRIVFFQGHPEYDTISLLKEYKRDIIAYLAKTRNDYPPFPKHYLTEQSKAILNEYKTKLLSGEFTLADFPEQLISKTLNNTWGNATNVIINNWIGCVYQVTHQDIDKPFMEGINPDDPLNLK</sequence>
<comment type="similarity">
    <text evidence="4">Belongs to the MetA family.</text>
</comment>
<evidence type="ECO:0000313" key="7">
    <source>
        <dbReference type="EMBL" id="SEH94016.1"/>
    </source>
</evidence>
<dbReference type="HAMAP" id="MF_00295">
    <property type="entry name" value="MetA_acyltransf"/>
    <property type="match status" value="1"/>
</dbReference>
<dbReference type="SUPFAM" id="SSF52317">
    <property type="entry name" value="Class I glutamine amidotransferase-like"/>
    <property type="match status" value="1"/>
</dbReference>
<dbReference type="AlphaFoldDB" id="A0A1H6JAJ8"/>
<dbReference type="InterPro" id="IPR029062">
    <property type="entry name" value="Class_I_gatase-like"/>
</dbReference>
<feature type="binding site" evidence="4">
    <location>
        <position position="167"/>
    </location>
    <ligand>
        <name>substrate</name>
    </ligand>
</feature>
<organism evidence="6 9">
    <name type="scientific">Bathymodiolus azoricus thioautotrophic gill symbiont</name>
    <dbReference type="NCBI Taxonomy" id="235205"/>
    <lineage>
        <taxon>Bacteria</taxon>
        <taxon>Pseudomonadati</taxon>
        <taxon>Pseudomonadota</taxon>
        <taxon>Gammaproteobacteria</taxon>
        <taxon>sulfur-oxidizing symbionts</taxon>
    </lineage>
</organism>